<organism evidence="2 3">
    <name type="scientific">Oleiphilus messinensis</name>
    <dbReference type="NCBI Taxonomy" id="141451"/>
    <lineage>
        <taxon>Bacteria</taxon>
        <taxon>Pseudomonadati</taxon>
        <taxon>Pseudomonadota</taxon>
        <taxon>Gammaproteobacteria</taxon>
        <taxon>Oceanospirillales</taxon>
        <taxon>Oleiphilaceae</taxon>
        <taxon>Oleiphilus</taxon>
    </lineage>
</organism>
<dbReference type="Proteomes" id="UP000196027">
    <property type="component" value="Chromosome"/>
</dbReference>
<dbReference type="PANTHER" id="PTHR38765">
    <property type="entry name" value="DUF484 DOMAIN-CONTAINING PROTEIN"/>
    <property type="match status" value="1"/>
</dbReference>
<sequence>MTDKETTVEGLSEAQVVEYLRQHPGFFVDHDYLLREIRVPHDSGRAISLVERQVQVFREQRDQLQRELGNLIAIARENDRFFEKSKRLLINLIEAKSLEEVVIMIEESVRNDFGLDCASLLLFGNPRDYPVSNIQVLPLKEAEAILGEMIHSKKAICGRLQPRQSKCLFPMIDTEIGSAAVISLHNTEHLGMFSLGSHDQSYFDRGMGSLFLSYISDTMSRLLPPLLSQEKSRASASATT</sequence>
<dbReference type="Pfam" id="PF04340">
    <property type="entry name" value="DUF484"/>
    <property type="match status" value="1"/>
</dbReference>
<dbReference type="OrthoDB" id="8525200at2"/>
<dbReference type="KEGG" id="ome:OLMES_0381"/>
<accession>A0A1Y0I4M2</accession>
<dbReference type="InterPro" id="IPR029016">
    <property type="entry name" value="GAF-like_dom_sf"/>
</dbReference>
<keyword evidence="1" id="KW-0479">Metal-binding</keyword>
<evidence type="ECO:0000313" key="3">
    <source>
        <dbReference type="Proteomes" id="UP000196027"/>
    </source>
</evidence>
<dbReference type="EMBL" id="CP021425">
    <property type="protein sequence ID" value="ARU54485.1"/>
    <property type="molecule type" value="Genomic_DNA"/>
</dbReference>
<keyword evidence="3" id="KW-1185">Reference proteome</keyword>
<protein>
    <recommendedName>
        <fullName evidence="4">DUF484 family protein</fullName>
    </recommendedName>
</protein>
<name>A0A1Y0I4M2_9GAMM</name>
<gene>
    <name evidence="2" type="ORF">OLMES_0381</name>
</gene>
<evidence type="ECO:0000256" key="1">
    <source>
        <dbReference type="ARBA" id="ARBA00022723"/>
    </source>
</evidence>
<evidence type="ECO:0008006" key="4">
    <source>
        <dbReference type="Google" id="ProtNLM"/>
    </source>
</evidence>
<dbReference type="InterPro" id="IPR007435">
    <property type="entry name" value="DUF484"/>
</dbReference>
<dbReference type="RefSeq" id="WP_087459680.1">
    <property type="nucleotide sequence ID" value="NZ_CP021425.1"/>
</dbReference>
<dbReference type="InterPro" id="IPR033138">
    <property type="entry name" value="Cu_oxidase_CS"/>
</dbReference>
<proteinExistence type="predicted"/>
<dbReference type="Gene3D" id="3.30.450.40">
    <property type="match status" value="1"/>
</dbReference>
<dbReference type="PANTHER" id="PTHR38765:SF1">
    <property type="entry name" value="DUF484 DOMAIN-CONTAINING PROTEIN"/>
    <property type="match status" value="1"/>
</dbReference>
<dbReference type="GO" id="GO:0046872">
    <property type="term" value="F:metal ion binding"/>
    <property type="evidence" value="ECO:0007669"/>
    <property type="project" value="UniProtKB-KW"/>
</dbReference>
<evidence type="ECO:0000313" key="2">
    <source>
        <dbReference type="EMBL" id="ARU54485.1"/>
    </source>
</evidence>
<reference evidence="2 3" key="1">
    <citation type="submission" date="2017-05" db="EMBL/GenBank/DDBJ databases">
        <title>Genomic insights into alkan degradation activity of Oleiphilus messinensis.</title>
        <authorList>
            <person name="Kozyavkin S.A."/>
            <person name="Slesarev A.I."/>
            <person name="Golyshin P.N."/>
            <person name="Korzhenkov A."/>
            <person name="Golyshina O.N."/>
            <person name="Toshchakov S.V."/>
        </authorList>
    </citation>
    <scope>NUCLEOTIDE SEQUENCE [LARGE SCALE GENOMIC DNA]</scope>
    <source>
        <strain evidence="2 3">ME102</strain>
    </source>
</reference>
<dbReference type="PROSITE" id="PS00079">
    <property type="entry name" value="MULTICOPPER_OXIDASE1"/>
    <property type="match status" value="1"/>
</dbReference>
<dbReference type="AlphaFoldDB" id="A0A1Y0I4M2"/>